<dbReference type="Proteomes" id="UP000323166">
    <property type="component" value="Unassembled WGS sequence"/>
</dbReference>
<protein>
    <submittedName>
        <fullName evidence="3">Putative dehydrogenase</fullName>
    </submittedName>
</protein>
<dbReference type="Gene3D" id="3.40.50.720">
    <property type="entry name" value="NAD(P)-binding Rossmann-like Domain"/>
    <property type="match status" value="1"/>
</dbReference>
<proteinExistence type="predicted"/>
<dbReference type="InterPro" id="IPR036291">
    <property type="entry name" value="NAD(P)-bd_dom_sf"/>
</dbReference>
<keyword evidence="4" id="KW-1185">Reference proteome</keyword>
<dbReference type="InterPro" id="IPR055170">
    <property type="entry name" value="GFO_IDH_MocA-like_dom"/>
</dbReference>
<feature type="domain" description="Gfo/Idh/MocA-like oxidoreductase N-terminal" evidence="1">
    <location>
        <begin position="11"/>
        <end position="125"/>
    </location>
</feature>
<dbReference type="GO" id="GO:0000166">
    <property type="term" value="F:nucleotide binding"/>
    <property type="evidence" value="ECO:0007669"/>
    <property type="project" value="InterPro"/>
</dbReference>
<dbReference type="Gene3D" id="3.30.360.10">
    <property type="entry name" value="Dihydrodipicolinate Reductase, domain 2"/>
    <property type="match status" value="1"/>
</dbReference>
<dbReference type="InterPro" id="IPR052515">
    <property type="entry name" value="Gfo/Idh/MocA_Oxidoreductase"/>
</dbReference>
<evidence type="ECO:0000313" key="4">
    <source>
        <dbReference type="Proteomes" id="UP000323166"/>
    </source>
</evidence>
<reference evidence="3 4" key="1">
    <citation type="submission" date="2019-07" db="EMBL/GenBank/DDBJ databases">
        <title>Genomic Encyclopedia of Type Strains, Phase I: the one thousand microbial genomes (KMG-I) project.</title>
        <authorList>
            <person name="Kyrpides N."/>
        </authorList>
    </citation>
    <scope>NUCLEOTIDE SEQUENCE [LARGE SCALE GENOMIC DNA]</scope>
    <source>
        <strain evidence="3 4">DSM 6562</strain>
    </source>
</reference>
<comment type="caution">
    <text evidence="3">The sequence shown here is derived from an EMBL/GenBank/DDBJ whole genome shotgun (WGS) entry which is preliminary data.</text>
</comment>
<dbReference type="Pfam" id="PF22725">
    <property type="entry name" value="GFO_IDH_MocA_C3"/>
    <property type="match status" value="1"/>
</dbReference>
<sequence length="337" mass="37098">MLDRKPAGVVKYGIIGCGAITKRYIDVFENLKIACVAAVADSDGAKSKAMAQCFNCLAYDDYHELLTNRDIDVVIIATPSGLHAQMALDSLGAGKHTVVEKPMAMTPEQAGAMINAARRAGRILTTVLNNRFLPASTFLKNTVDQGIMGRMLFGSACVHWYRPQRYYNEAAWRGTKLMDGGVLLNQAIHHLDLLLYYLGDVKQLQAYRATLAHDIEVEDTAVAIVEFTSGAIGTINATTCAYPRNLEETVTVIGEKGSVILGGPKLNGFRAWRVDGVSEPEVKEVPKWYGHYKVIEDVTLAIMEKREPLIKCEDGKKALDLIWSIMSNSKIKLNHNP</sequence>
<evidence type="ECO:0000259" key="2">
    <source>
        <dbReference type="Pfam" id="PF22725"/>
    </source>
</evidence>
<dbReference type="InterPro" id="IPR000683">
    <property type="entry name" value="Gfo/Idh/MocA-like_OxRdtase_N"/>
</dbReference>
<dbReference type="AlphaFoldDB" id="A0A5S4ZUQ8"/>
<dbReference type="EMBL" id="VNHM01000004">
    <property type="protein sequence ID" value="TYO96445.1"/>
    <property type="molecule type" value="Genomic_DNA"/>
</dbReference>
<gene>
    <name evidence="3" type="ORF">LX24_00912</name>
</gene>
<dbReference type="SUPFAM" id="SSF55347">
    <property type="entry name" value="Glyceraldehyde-3-phosphate dehydrogenase-like, C-terminal domain"/>
    <property type="match status" value="1"/>
</dbReference>
<feature type="domain" description="GFO/IDH/MocA-like oxidoreductase" evidence="2">
    <location>
        <begin position="139"/>
        <end position="259"/>
    </location>
</feature>
<evidence type="ECO:0000259" key="1">
    <source>
        <dbReference type="Pfam" id="PF01408"/>
    </source>
</evidence>
<evidence type="ECO:0000313" key="3">
    <source>
        <dbReference type="EMBL" id="TYO96445.1"/>
    </source>
</evidence>
<name>A0A5S4ZUQ8_9FIRM</name>
<dbReference type="RefSeq" id="WP_166510959.1">
    <property type="nucleotide sequence ID" value="NZ_VNHM01000004.1"/>
</dbReference>
<dbReference type="PANTHER" id="PTHR43249:SF1">
    <property type="entry name" value="D-GLUCOSIDE 3-DEHYDROGENASE"/>
    <property type="match status" value="1"/>
</dbReference>
<dbReference type="Pfam" id="PF01408">
    <property type="entry name" value="GFO_IDH_MocA"/>
    <property type="match status" value="1"/>
</dbReference>
<accession>A0A5S4ZUQ8</accession>
<organism evidence="3 4">
    <name type="scientific">Desulfallas thermosapovorans DSM 6562</name>
    <dbReference type="NCBI Taxonomy" id="1121431"/>
    <lineage>
        <taxon>Bacteria</taxon>
        <taxon>Bacillati</taxon>
        <taxon>Bacillota</taxon>
        <taxon>Clostridia</taxon>
        <taxon>Eubacteriales</taxon>
        <taxon>Desulfallaceae</taxon>
        <taxon>Desulfallas</taxon>
    </lineage>
</organism>
<dbReference type="PANTHER" id="PTHR43249">
    <property type="entry name" value="UDP-N-ACETYL-2-AMINO-2-DEOXY-D-GLUCURONATE OXIDASE"/>
    <property type="match status" value="1"/>
</dbReference>
<dbReference type="SUPFAM" id="SSF51735">
    <property type="entry name" value="NAD(P)-binding Rossmann-fold domains"/>
    <property type="match status" value="1"/>
</dbReference>